<proteinExistence type="predicted"/>
<keyword evidence="3" id="KW-1185">Reference proteome</keyword>
<evidence type="ECO:0000256" key="1">
    <source>
        <dbReference type="SAM" id="MobiDB-lite"/>
    </source>
</evidence>
<reference evidence="3" key="1">
    <citation type="journal article" date="2019" name="Int. J. Syst. Evol. Microbiol.">
        <title>The Global Catalogue of Microorganisms (GCM) 10K type strain sequencing project: providing services to taxonomists for standard genome sequencing and annotation.</title>
        <authorList>
            <consortium name="The Broad Institute Genomics Platform"/>
            <consortium name="The Broad Institute Genome Sequencing Center for Infectious Disease"/>
            <person name="Wu L."/>
            <person name="Ma J."/>
        </authorList>
    </citation>
    <scope>NUCLEOTIDE SEQUENCE [LARGE SCALE GENOMIC DNA]</scope>
    <source>
        <strain evidence="3">KCTC 42087</strain>
    </source>
</reference>
<evidence type="ECO:0000313" key="2">
    <source>
        <dbReference type="EMBL" id="MFC5745156.1"/>
    </source>
</evidence>
<dbReference type="InterPro" id="IPR036170">
    <property type="entry name" value="YezG-like_sf"/>
</dbReference>
<dbReference type="RefSeq" id="WP_378280781.1">
    <property type="nucleotide sequence ID" value="NZ_JBHSON010000006.1"/>
</dbReference>
<dbReference type="Proteomes" id="UP001596074">
    <property type="component" value="Unassembled WGS sequence"/>
</dbReference>
<dbReference type="SUPFAM" id="SSF160424">
    <property type="entry name" value="BH3703-like"/>
    <property type="match status" value="1"/>
</dbReference>
<comment type="caution">
    <text evidence="2">The sequence shown here is derived from an EMBL/GenBank/DDBJ whole genome shotgun (WGS) entry which is preliminary data.</text>
</comment>
<protein>
    <submittedName>
        <fullName evidence="2">Uncharacterized protein</fullName>
    </submittedName>
</protein>
<dbReference type="EMBL" id="JBHSON010000006">
    <property type="protein sequence ID" value="MFC5745156.1"/>
    <property type="molecule type" value="Genomic_DNA"/>
</dbReference>
<name>A0ABW0ZPK7_9ACTN</name>
<sequence>MTQPPSEAPAPRQEPRPYDRQRYEQLTQRTGALLVQLAPPDWRRIDLKILMTAGAADLRLTVIMKDGSSPPVEPVPELTHIAAELRSMMYRPGEGTWFGMRYMMDPPGAYWVSFNSDFDPLWDPPLPGEFFAQDLAVFPRADEHVPRWLHDRIQQPAGDGGAR</sequence>
<accession>A0ABW0ZPK7</accession>
<gene>
    <name evidence="2" type="ORF">ACFPZN_05980</name>
</gene>
<organism evidence="2 3">
    <name type="scientific">Actinomadura rugatobispora</name>
    <dbReference type="NCBI Taxonomy" id="1994"/>
    <lineage>
        <taxon>Bacteria</taxon>
        <taxon>Bacillati</taxon>
        <taxon>Actinomycetota</taxon>
        <taxon>Actinomycetes</taxon>
        <taxon>Streptosporangiales</taxon>
        <taxon>Thermomonosporaceae</taxon>
        <taxon>Actinomadura</taxon>
    </lineage>
</organism>
<evidence type="ECO:0000313" key="3">
    <source>
        <dbReference type="Proteomes" id="UP001596074"/>
    </source>
</evidence>
<feature type="region of interest" description="Disordered" evidence="1">
    <location>
        <begin position="1"/>
        <end position="20"/>
    </location>
</feature>